<reference evidence="1 2" key="1">
    <citation type="submission" date="2016-08" db="EMBL/GenBank/DDBJ databases">
        <authorList>
            <person name="Seilhamer J.J."/>
        </authorList>
    </citation>
    <scope>NUCLEOTIDE SEQUENCE [LARGE SCALE GENOMIC DNA]</scope>
    <source>
        <strain evidence="1">ING2-E5A</strain>
    </source>
</reference>
<dbReference type="AlphaFoldDB" id="A0A1G4G8E2"/>
<sequence>MEAPLEIRAWTLLYSLGKALAEPVVRDIDNRPRLFFYTPAHTTIARYRTGFQLSANSLLFQPALPGNTRLVQVSHAVDLPVEMKLSACSM</sequence>
<keyword evidence="2" id="KW-1185">Reference proteome</keyword>
<protein>
    <submittedName>
        <fullName evidence="1">Uncharacterized protein</fullName>
    </submittedName>
</protein>
<dbReference type="Proteomes" id="UP000178485">
    <property type="component" value="Chromosome i"/>
</dbReference>
<evidence type="ECO:0000313" key="2">
    <source>
        <dbReference type="Proteomes" id="UP000178485"/>
    </source>
</evidence>
<dbReference type="EMBL" id="LT608328">
    <property type="protein sequence ID" value="SCM58729.1"/>
    <property type="molecule type" value="Genomic_DNA"/>
</dbReference>
<organism evidence="1 2">
    <name type="scientific">Petrimonas mucosa</name>
    <dbReference type="NCBI Taxonomy" id="1642646"/>
    <lineage>
        <taxon>Bacteria</taxon>
        <taxon>Pseudomonadati</taxon>
        <taxon>Bacteroidota</taxon>
        <taxon>Bacteroidia</taxon>
        <taxon>Bacteroidales</taxon>
        <taxon>Dysgonomonadaceae</taxon>
        <taxon>Petrimonas</taxon>
    </lineage>
</organism>
<proteinExistence type="predicted"/>
<accession>A0A1G4G8E2</accession>
<evidence type="ECO:0000313" key="1">
    <source>
        <dbReference type="EMBL" id="SCM58729.1"/>
    </source>
</evidence>
<dbReference type="STRING" id="1642646.ING2E5A_1941"/>
<gene>
    <name evidence="1" type="ORF">ING2E5A_1941</name>
</gene>
<name>A0A1G4G8E2_9BACT</name>
<dbReference type="KEGG" id="pmuc:ING2E5A_1941"/>